<keyword evidence="3" id="KW-0862">Zinc</keyword>
<accession>A0A218WKJ6</accession>
<keyword evidence="2" id="KW-0863">Zinc-finger</keyword>
<name>A0A218WKJ6_PUNGR</name>
<evidence type="ECO:0000256" key="2">
    <source>
        <dbReference type="ARBA" id="ARBA00022771"/>
    </source>
</evidence>
<evidence type="ECO:0000256" key="4">
    <source>
        <dbReference type="SAM" id="Coils"/>
    </source>
</evidence>
<reference evidence="7" key="1">
    <citation type="journal article" date="2017" name="Plant J.">
        <title>The pomegranate (Punica granatum L.) genome and the genomics of punicalagin biosynthesis.</title>
        <authorList>
            <person name="Qin G."/>
            <person name="Xu C."/>
            <person name="Ming R."/>
            <person name="Tang H."/>
            <person name="Guyot R."/>
            <person name="Kramer E.M."/>
            <person name="Hu Y."/>
            <person name="Yi X."/>
            <person name="Qi Y."/>
            <person name="Xu X."/>
            <person name="Gao Z."/>
            <person name="Pan H."/>
            <person name="Jian J."/>
            <person name="Tian Y."/>
            <person name="Yue Z."/>
            <person name="Xu Y."/>
        </authorList>
    </citation>
    <scope>NUCLEOTIDE SEQUENCE [LARGE SCALE GENOMIC DNA]</scope>
    <source>
        <strain evidence="7">cv. Dabenzi</strain>
    </source>
</reference>
<protein>
    <recommendedName>
        <fullName evidence="5">GRF-type domain-containing protein</fullName>
    </recommendedName>
</protein>
<gene>
    <name evidence="6" type="ORF">CDL15_Pgr001142</name>
</gene>
<dbReference type="GO" id="GO:0008270">
    <property type="term" value="F:zinc ion binding"/>
    <property type="evidence" value="ECO:0007669"/>
    <property type="project" value="UniProtKB-KW"/>
</dbReference>
<keyword evidence="4" id="KW-0175">Coiled coil</keyword>
<evidence type="ECO:0000313" key="7">
    <source>
        <dbReference type="Proteomes" id="UP000197138"/>
    </source>
</evidence>
<dbReference type="PANTHER" id="PTHR33248">
    <property type="entry name" value="ZINC ION-BINDING PROTEIN"/>
    <property type="match status" value="1"/>
</dbReference>
<dbReference type="Proteomes" id="UP000197138">
    <property type="component" value="Unassembled WGS sequence"/>
</dbReference>
<organism evidence="6 7">
    <name type="scientific">Punica granatum</name>
    <name type="common">Pomegranate</name>
    <dbReference type="NCBI Taxonomy" id="22663"/>
    <lineage>
        <taxon>Eukaryota</taxon>
        <taxon>Viridiplantae</taxon>
        <taxon>Streptophyta</taxon>
        <taxon>Embryophyta</taxon>
        <taxon>Tracheophyta</taxon>
        <taxon>Spermatophyta</taxon>
        <taxon>Magnoliopsida</taxon>
        <taxon>eudicotyledons</taxon>
        <taxon>Gunneridae</taxon>
        <taxon>Pentapetalae</taxon>
        <taxon>rosids</taxon>
        <taxon>malvids</taxon>
        <taxon>Myrtales</taxon>
        <taxon>Lythraceae</taxon>
        <taxon>Punica</taxon>
    </lineage>
</organism>
<keyword evidence="1" id="KW-0479">Metal-binding</keyword>
<dbReference type="AlphaFoldDB" id="A0A218WKJ6"/>
<sequence length="242" mass="27366">MVSSGSIELKEASPILSTVSRGDKECHHGVKAVMLTSWSEKNPGRKFLQWKFWKDDDCKYFEWYDNEDTKHTKDVIRCLIKEKEGLAKELKLIKEKNEILLVKLSTFEDKLEALKLRNDNMEKEIMGMRLQLEDAKSNWNKICSMKVVHFDHAYMSSLAEADSSAFLHALVMGLLGVEMMMIAALLVVAQHAPSSGPLAQMVVKIEGQYSCTLLSSPQADKVEMVRNPSVLMVSQIVMIVAQ</sequence>
<evidence type="ECO:0000259" key="5">
    <source>
        <dbReference type="Pfam" id="PF06839"/>
    </source>
</evidence>
<dbReference type="EMBL" id="MTKT01003953">
    <property type="protein sequence ID" value="OWM73028.1"/>
    <property type="molecule type" value="Genomic_DNA"/>
</dbReference>
<feature type="domain" description="GRF-type" evidence="5">
    <location>
        <begin position="25"/>
        <end position="66"/>
    </location>
</feature>
<evidence type="ECO:0000313" key="6">
    <source>
        <dbReference type="EMBL" id="OWM73028.1"/>
    </source>
</evidence>
<comment type="caution">
    <text evidence="6">The sequence shown here is derived from an EMBL/GenBank/DDBJ whole genome shotgun (WGS) entry which is preliminary data.</text>
</comment>
<proteinExistence type="predicted"/>
<feature type="coiled-coil region" evidence="4">
    <location>
        <begin position="76"/>
        <end position="138"/>
    </location>
</feature>
<dbReference type="InterPro" id="IPR010666">
    <property type="entry name" value="Znf_GRF"/>
</dbReference>
<dbReference type="Pfam" id="PF06839">
    <property type="entry name" value="Zn_ribbon_GRF"/>
    <property type="match status" value="1"/>
</dbReference>
<evidence type="ECO:0000256" key="3">
    <source>
        <dbReference type="ARBA" id="ARBA00022833"/>
    </source>
</evidence>
<evidence type="ECO:0000256" key="1">
    <source>
        <dbReference type="ARBA" id="ARBA00022723"/>
    </source>
</evidence>